<dbReference type="Proteomes" id="UP000805193">
    <property type="component" value="Unassembled WGS sequence"/>
</dbReference>
<accession>A0AC60PC61</accession>
<organism evidence="1 2">
    <name type="scientific">Ixodes persulcatus</name>
    <name type="common">Taiga tick</name>
    <dbReference type="NCBI Taxonomy" id="34615"/>
    <lineage>
        <taxon>Eukaryota</taxon>
        <taxon>Metazoa</taxon>
        <taxon>Ecdysozoa</taxon>
        <taxon>Arthropoda</taxon>
        <taxon>Chelicerata</taxon>
        <taxon>Arachnida</taxon>
        <taxon>Acari</taxon>
        <taxon>Parasitiformes</taxon>
        <taxon>Ixodida</taxon>
        <taxon>Ixodoidea</taxon>
        <taxon>Ixodidae</taxon>
        <taxon>Ixodinae</taxon>
        <taxon>Ixodes</taxon>
    </lineage>
</organism>
<reference evidence="1 2" key="1">
    <citation type="journal article" date="2020" name="Cell">
        <title>Large-Scale Comparative Analyses of Tick Genomes Elucidate Their Genetic Diversity and Vector Capacities.</title>
        <authorList>
            <consortium name="Tick Genome and Microbiome Consortium (TIGMIC)"/>
            <person name="Jia N."/>
            <person name="Wang J."/>
            <person name="Shi W."/>
            <person name="Du L."/>
            <person name="Sun Y."/>
            <person name="Zhan W."/>
            <person name="Jiang J.F."/>
            <person name="Wang Q."/>
            <person name="Zhang B."/>
            <person name="Ji P."/>
            <person name="Bell-Sakyi L."/>
            <person name="Cui X.M."/>
            <person name="Yuan T.T."/>
            <person name="Jiang B.G."/>
            <person name="Yang W.F."/>
            <person name="Lam T.T."/>
            <person name="Chang Q.C."/>
            <person name="Ding S.J."/>
            <person name="Wang X.J."/>
            <person name="Zhu J.G."/>
            <person name="Ruan X.D."/>
            <person name="Zhao L."/>
            <person name="Wei J.T."/>
            <person name="Ye R.Z."/>
            <person name="Que T.C."/>
            <person name="Du C.H."/>
            <person name="Zhou Y.H."/>
            <person name="Cheng J.X."/>
            <person name="Dai P.F."/>
            <person name="Guo W.B."/>
            <person name="Han X.H."/>
            <person name="Huang E.J."/>
            <person name="Li L.F."/>
            <person name="Wei W."/>
            <person name="Gao Y.C."/>
            <person name="Liu J.Z."/>
            <person name="Shao H.Z."/>
            <person name="Wang X."/>
            <person name="Wang C.C."/>
            <person name="Yang T.C."/>
            <person name="Huo Q.B."/>
            <person name="Li W."/>
            <person name="Chen H.Y."/>
            <person name="Chen S.E."/>
            <person name="Zhou L.G."/>
            <person name="Ni X.B."/>
            <person name="Tian J.H."/>
            <person name="Sheng Y."/>
            <person name="Liu T."/>
            <person name="Pan Y.S."/>
            <person name="Xia L.Y."/>
            <person name="Li J."/>
            <person name="Zhao F."/>
            <person name="Cao W.C."/>
        </authorList>
    </citation>
    <scope>NUCLEOTIDE SEQUENCE [LARGE SCALE GENOMIC DNA]</scope>
    <source>
        <strain evidence="1">Iper-2018</strain>
    </source>
</reference>
<sequence>MRMSAYAQSLRGPEALRYAEKVGRCEDVDPLALAEDELSSDADLWPKVDFADVRDYLVNGTSFATREQFKAVKSMEAHNFLTSGWVQQPRSKVLGDRNVVIVGKVRHSQSFREKLLQPWILFKPDGEVLLAHCTCMAGLGEACSHIGSILFYLEAVIKRREELTCTDKENAWLPPQLQTLEGQPVPKIDFASSRTKMRRLGQGTEPPQQAKEATVPTTSPNEFRSFLAACHQGGSRPALLFLVEPYAENYIPVATKFPQAILSSLLQDTCPSTWDEVQGHCDVAASLLIIEPEGQVGSGHRRRRFSSSLVLPCGLGSKM</sequence>
<evidence type="ECO:0000313" key="1">
    <source>
        <dbReference type="EMBL" id="KAG0417004.1"/>
    </source>
</evidence>
<protein>
    <submittedName>
        <fullName evidence="1">Uncharacterized protein</fullName>
    </submittedName>
</protein>
<comment type="caution">
    <text evidence="1">The sequence shown here is derived from an EMBL/GenBank/DDBJ whole genome shotgun (WGS) entry which is preliminary data.</text>
</comment>
<keyword evidence="2" id="KW-1185">Reference proteome</keyword>
<evidence type="ECO:0000313" key="2">
    <source>
        <dbReference type="Proteomes" id="UP000805193"/>
    </source>
</evidence>
<proteinExistence type="predicted"/>
<dbReference type="EMBL" id="JABSTQ010010899">
    <property type="protein sequence ID" value="KAG0417004.1"/>
    <property type="molecule type" value="Genomic_DNA"/>
</dbReference>
<gene>
    <name evidence="1" type="ORF">HPB47_005960</name>
</gene>
<name>A0AC60PC61_IXOPE</name>